<keyword evidence="2" id="KW-0596">Phosphopantetheine</keyword>
<dbReference type="InterPro" id="IPR020802">
    <property type="entry name" value="TesA-like"/>
</dbReference>
<keyword evidence="3" id="KW-0597">Phosphoprotein</keyword>
<evidence type="ECO:0000256" key="3">
    <source>
        <dbReference type="ARBA" id="ARBA00022553"/>
    </source>
</evidence>
<dbReference type="FunFam" id="1.10.1200.10:FF:000016">
    <property type="entry name" value="Non-ribosomal peptide synthase"/>
    <property type="match status" value="1"/>
</dbReference>
<dbReference type="Gene3D" id="3.30.300.30">
    <property type="match status" value="1"/>
</dbReference>
<evidence type="ECO:0000256" key="2">
    <source>
        <dbReference type="ARBA" id="ARBA00022450"/>
    </source>
</evidence>
<dbReference type="GO" id="GO:0005829">
    <property type="term" value="C:cytosol"/>
    <property type="evidence" value="ECO:0007669"/>
    <property type="project" value="TreeGrafter"/>
</dbReference>
<dbReference type="Gene3D" id="3.40.50.1820">
    <property type="entry name" value="alpha/beta hydrolase"/>
    <property type="match status" value="1"/>
</dbReference>
<name>A0A4R7VJP4_9PSEU</name>
<dbReference type="Pfam" id="PF13193">
    <property type="entry name" value="AMP-binding_C"/>
    <property type="match status" value="1"/>
</dbReference>
<dbReference type="Gene3D" id="3.40.50.12780">
    <property type="entry name" value="N-terminal domain of ligase-like"/>
    <property type="match status" value="1"/>
</dbReference>
<dbReference type="GO" id="GO:0044550">
    <property type="term" value="P:secondary metabolite biosynthetic process"/>
    <property type="evidence" value="ECO:0007669"/>
    <property type="project" value="TreeGrafter"/>
</dbReference>
<proteinExistence type="predicted"/>
<dbReference type="InterPro" id="IPR006162">
    <property type="entry name" value="Ppantetheine_attach_site"/>
</dbReference>
<dbReference type="SUPFAM" id="SSF53474">
    <property type="entry name" value="alpha/beta-Hydrolases"/>
    <property type="match status" value="1"/>
</dbReference>
<feature type="non-terminal residue" evidence="6">
    <location>
        <position position="1"/>
    </location>
</feature>
<dbReference type="Pfam" id="PF00975">
    <property type="entry name" value="Thioesterase"/>
    <property type="match status" value="1"/>
</dbReference>
<dbReference type="Pfam" id="PF00550">
    <property type="entry name" value="PP-binding"/>
    <property type="match status" value="1"/>
</dbReference>
<dbReference type="InterPro" id="IPR025110">
    <property type="entry name" value="AMP-bd_C"/>
</dbReference>
<reference evidence="6 7" key="1">
    <citation type="submission" date="2019-03" db="EMBL/GenBank/DDBJ databases">
        <title>Genomic Encyclopedia of Archaeal and Bacterial Type Strains, Phase II (KMG-II): from individual species to whole genera.</title>
        <authorList>
            <person name="Goeker M."/>
        </authorList>
    </citation>
    <scope>NUCLEOTIDE SEQUENCE [LARGE SCALE GENOMIC DNA]</scope>
    <source>
        <strain evidence="6 7">DSM 45499</strain>
    </source>
</reference>
<dbReference type="Proteomes" id="UP000294927">
    <property type="component" value="Unassembled WGS sequence"/>
</dbReference>
<comment type="cofactor">
    <cofactor evidence="1">
        <name>pantetheine 4'-phosphate</name>
        <dbReference type="ChEBI" id="CHEBI:47942"/>
    </cofactor>
</comment>
<dbReference type="PANTHER" id="PTHR45527:SF1">
    <property type="entry name" value="FATTY ACID SYNTHASE"/>
    <property type="match status" value="1"/>
</dbReference>
<dbReference type="PANTHER" id="PTHR45527">
    <property type="entry name" value="NONRIBOSOMAL PEPTIDE SYNTHETASE"/>
    <property type="match status" value="1"/>
</dbReference>
<evidence type="ECO:0000256" key="1">
    <source>
        <dbReference type="ARBA" id="ARBA00001957"/>
    </source>
</evidence>
<evidence type="ECO:0000256" key="4">
    <source>
        <dbReference type="SAM" id="MobiDB-lite"/>
    </source>
</evidence>
<dbReference type="Pfam" id="PF00501">
    <property type="entry name" value="AMP-binding"/>
    <property type="match status" value="1"/>
</dbReference>
<dbReference type="GO" id="GO:0043041">
    <property type="term" value="P:amino acid activation for nonribosomal peptide biosynthetic process"/>
    <property type="evidence" value="ECO:0007669"/>
    <property type="project" value="TreeGrafter"/>
</dbReference>
<accession>A0A4R7VJP4</accession>
<sequence>GRPKGVVVEHRSLTNYVVRCATAYPSLRGATPAHASVGFDAGVTGLFGALTVGGSVHLAAFDDRLPQRGERDGVSYTFLKVTPAHLSFAMDALPEDFGPSVQLMVGGAAVQGADLARWRASHPGVSIVNHYGPTEVTVGCTDYPVPDGDLADGPVPIGKPMTNIRAFVLDRWLSPVPPGAPGELYFAGLGVARGYLGRAALTADRFVACPFGSGERMYRTGDVARWRQDGNLEFLGRADDQVKIRGFRVEPGEVTSVLAGHRSVAESVVVAREDRPGDVRLIAYVVPAASVRTSQADAMTVAGDLTTALRAFLSERLPDYMVPAAVVLLDTMPLTANGKVDRGALPAPDFAGAAGAGTAGSPREELLCALFAEVLGLPRVGVDDDFFALGGHSLAATRLVARLWAAAGLDLSVRSVFESPTPALLAARTGGASRDDDFDVLLPLRTSGALPPLFCVHPVMGLSWSYSRLLAHLDPRRPVYGLQARAVRDAVRTPRGIDEMAEDYAERIREIQPHGPYALLGWSFGGIVAHAVATRLQEAGDRVALLALLDTRVPTGAATEITDNEDEMMAAKMRRAGLDERALERYLSTLEPPVRERLVTRERAIARAALNNNALLRGFTPGKCDGDVVFFTAGDDQDVANAWRGHVGGAVHNHAVPCAHRDMLTPEPAALIARVVEDHLATPHGWGDPADRTRPAGGTSTDKGKGRI</sequence>
<dbReference type="InterPro" id="IPR036736">
    <property type="entry name" value="ACP-like_sf"/>
</dbReference>
<dbReference type="SUPFAM" id="SSF47336">
    <property type="entry name" value="ACP-like"/>
    <property type="match status" value="1"/>
</dbReference>
<comment type="caution">
    <text evidence="6">The sequence shown here is derived from an EMBL/GenBank/DDBJ whole genome shotgun (WGS) entry which is preliminary data.</text>
</comment>
<dbReference type="GO" id="GO:0072330">
    <property type="term" value="P:monocarboxylic acid biosynthetic process"/>
    <property type="evidence" value="ECO:0007669"/>
    <property type="project" value="UniProtKB-ARBA"/>
</dbReference>
<dbReference type="OrthoDB" id="2472181at2"/>
<dbReference type="RefSeq" id="WP_133904376.1">
    <property type="nucleotide sequence ID" value="NZ_SOCP01000007.1"/>
</dbReference>
<dbReference type="SMART" id="SM00824">
    <property type="entry name" value="PKS_TE"/>
    <property type="match status" value="1"/>
</dbReference>
<dbReference type="InterPro" id="IPR045851">
    <property type="entry name" value="AMP-bd_C_sf"/>
</dbReference>
<dbReference type="InterPro" id="IPR029058">
    <property type="entry name" value="AB_hydrolase_fold"/>
</dbReference>
<dbReference type="FunFam" id="3.30.300.30:FF:000010">
    <property type="entry name" value="Enterobactin synthetase component F"/>
    <property type="match status" value="1"/>
</dbReference>
<dbReference type="CDD" id="cd05930">
    <property type="entry name" value="A_NRPS"/>
    <property type="match status" value="1"/>
</dbReference>
<evidence type="ECO:0000313" key="6">
    <source>
        <dbReference type="EMBL" id="TDV49662.1"/>
    </source>
</evidence>
<feature type="domain" description="Carrier" evidence="5">
    <location>
        <begin position="358"/>
        <end position="433"/>
    </location>
</feature>
<dbReference type="AlphaFoldDB" id="A0A4R7VJP4"/>
<evidence type="ECO:0000313" key="7">
    <source>
        <dbReference type="Proteomes" id="UP000294927"/>
    </source>
</evidence>
<dbReference type="PROSITE" id="PS00012">
    <property type="entry name" value="PHOSPHOPANTETHEINE"/>
    <property type="match status" value="1"/>
</dbReference>
<dbReference type="InterPro" id="IPR020806">
    <property type="entry name" value="PKS_PP-bd"/>
</dbReference>
<dbReference type="SMART" id="SM00823">
    <property type="entry name" value="PKS_PP"/>
    <property type="match status" value="1"/>
</dbReference>
<gene>
    <name evidence="6" type="ORF">CLV71_1071</name>
</gene>
<dbReference type="GO" id="GO:0031177">
    <property type="term" value="F:phosphopantetheine binding"/>
    <property type="evidence" value="ECO:0007669"/>
    <property type="project" value="InterPro"/>
</dbReference>
<dbReference type="FunFam" id="2.30.38.10:FF:000001">
    <property type="entry name" value="Non-ribosomal peptide synthetase PvdI"/>
    <property type="match status" value="1"/>
</dbReference>
<dbReference type="EMBL" id="SOCP01000007">
    <property type="protein sequence ID" value="TDV49662.1"/>
    <property type="molecule type" value="Genomic_DNA"/>
</dbReference>
<keyword evidence="7" id="KW-1185">Reference proteome</keyword>
<feature type="region of interest" description="Disordered" evidence="4">
    <location>
        <begin position="682"/>
        <end position="708"/>
    </location>
</feature>
<dbReference type="SUPFAM" id="SSF56801">
    <property type="entry name" value="Acetyl-CoA synthetase-like"/>
    <property type="match status" value="1"/>
</dbReference>
<dbReference type="PROSITE" id="PS50075">
    <property type="entry name" value="CARRIER"/>
    <property type="match status" value="1"/>
</dbReference>
<organism evidence="6 7">
    <name type="scientific">Actinophytocola oryzae</name>
    <dbReference type="NCBI Taxonomy" id="502181"/>
    <lineage>
        <taxon>Bacteria</taxon>
        <taxon>Bacillati</taxon>
        <taxon>Actinomycetota</taxon>
        <taxon>Actinomycetes</taxon>
        <taxon>Pseudonocardiales</taxon>
        <taxon>Pseudonocardiaceae</taxon>
    </lineage>
</organism>
<dbReference type="InterPro" id="IPR000873">
    <property type="entry name" value="AMP-dep_synth/lig_dom"/>
</dbReference>
<protein>
    <submittedName>
        <fullName evidence="6">Nonribosomal peptide synthetase DhbF</fullName>
    </submittedName>
</protein>
<evidence type="ECO:0000259" key="5">
    <source>
        <dbReference type="PROSITE" id="PS50075"/>
    </source>
</evidence>
<dbReference type="InterPro" id="IPR001031">
    <property type="entry name" value="Thioesterase"/>
</dbReference>
<dbReference type="InterPro" id="IPR009081">
    <property type="entry name" value="PP-bd_ACP"/>
</dbReference>
<dbReference type="InterPro" id="IPR042099">
    <property type="entry name" value="ANL_N_sf"/>
</dbReference>